<feature type="transmembrane region" description="Helical" evidence="7">
    <location>
        <begin position="33"/>
        <end position="57"/>
    </location>
</feature>
<feature type="transmembrane region" description="Helical" evidence="7">
    <location>
        <begin position="327"/>
        <end position="349"/>
    </location>
</feature>
<evidence type="ECO:0000313" key="10">
    <source>
        <dbReference type="Proteomes" id="UP000320314"/>
    </source>
</evidence>
<evidence type="ECO:0000256" key="6">
    <source>
        <dbReference type="ARBA" id="ARBA00023136"/>
    </source>
</evidence>
<dbReference type="PANTHER" id="PTHR23513:SF11">
    <property type="entry name" value="STAPHYLOFERRIN A TRANSPORTER"/>
    <property type="match status" value="1"/>
</dbReference>
<dbReference type="EMBL" id="VHLH01000012">
    <property type="protein sequence ID" value="TPW29311.1"/>
    <property type="molecule type" value="Genomic_DNA"/>
</dbReference>
<accession>A0A506U877</accession>
<dbReference type="CDD" id="cd06173">
    <property type="entry name" value="MFS_MefA_like"/>
    <property type="match status" value="1"/>
</dbReference>
<evidence type="ECO:0000256" key="1">
    <source>
        <dbReference type="ARBA" id="ARBA00004651"/>
    </source>
</evidence>
<keyword evidence="6 7" id="KW-0472">Membrane</keyword>
<evidence type="ECO:0000256" key="4">
    <source>
        <dbReference type="ARBA" id="ARBA00022692"/>
    </source>
</evidence>
<keyword evidence="2" id="KW-0813">Transport</keyword>
<evidence type="ECO:0000256" key="3">
    <source>
        <dbReference type="ARBA" id="ARBA00022475"/>
    </source>
</evidence>
<dbReference type="PANTHER" id="PTHR23513">
    <property type="entry name" value="INTEGRAL MEMBRANE EFFLUX PROTEIN-RELATED"/>
    <property type="match status" value="1"/>
</dbReference>
<protein>
    <submittedName>
        <fullName evidence="9">MFS transporter</fullName>
    </submittedName>
</protein>
<dbReference type="Proteomes" id="UP000320314">
    <property type="component" value="Unassembled WGS sequence"/>
</dbReference>
<feature type="domain" description="Major facilitator superfamily (MFS) profile" evidence="8">
    <location>
        <begin position="30"/>
        <end position="415"/>
    </location>
</feature>
<dbReference type="AlphaFoldDB" id="A0A506U877"/>
<dbReference type="Pfam" id="PF05977">
    <property type="entry name" value="MFS_3"/>
    <property type="match status" value="1"/>
</dbReference>
<dbReference type="SUPFAM" id="SSF103473">
    <property type="entry name" value="MFS general substrate transporter"/>
    <property type="match status" value="1"/>
</dbReference>
<keyword evidence="3" id="KW-1003">Cell membrane</keyword>
<feature type="transmembrane region" description="Helical" evidence="7">
    <location>
        <begin position="276"/>
        <end position="294"/>
    </location>
</feature>
<keyword evidence="4 7" id="KW-0812">Transmembrane</keyword>
<dbReference type="Gene3D" id="1.20.1250.20">
    <property type="entry name" value="MFS general substrate transporter like domains"/>
    <property type="match status" value="1"/>
</dbReference>
<comment type="subcellular location">
    <subcellularLocation>
        <location evidence="1">Cell membrane</location>
        <topology evidence="1">Multi-pass membrane protein</topology>
    </subcellularLocation>
</comment>
<evidence type="ECO:0000256" key="2">
    <source>
        <dbReference type="ARBA" id="ARBA00022448"/>
    </source>
</evidence>
<feature type="transmembrane region" description="Helical" evidence="7">
    <location>
        <begin position="190"/>
        <end position="208"/>
    </location>
</feature>
<feature type="transmembrane region" description="Helical" evidence="7">
    <location>
        <begin position="123"/>
        <end position="139"/>
    </location>
</feature>
<evidence type="ECO:0000259" key="8">
    <source>
        <dbReference type="PROSITE" id="PS50850"/>
    </source>
</evidence>
<dbReference type="InterPro" id="IPR022324">
    <property type="entry name" value="Bacilysin_exporter_BacE_put"/>
</dbReference>
<feature type="transmembrane region" description="Helical" evidence="7">
    <location>
        <begin position="389"/>
        <end position="410"/>
    </location>
</feature>
<reference evidence="9 10" key="1">
    <citation type="submission" date="2019-06" db="EMBL/GenBank/DDBJ databases">
        <authorList>
            <person name="Li M."/>
        </authorList>
    </citation>
    <scope>NUCLEOTIDE SEQUENCE [LARGE SCALE GENOMIC DNA]</scope>
    <source>
        <strain evidence="9 10">BGMRC6574</strain>
    </source>
</reference>
<dbReference type="InterPro" id="IPR020846">
    <property type="entry name" value="MFS_dom"/>
</dbReference>
<proteinExistence type="predicted"/>
<feature type="transmembrane region" description="Helical" evidence="7">
    <location>
        <begin position="96"/>
        <end position="117"/>
    </location>
</feature>
<evidence type="ECO:0000256" key="7">
    <source>
        <dbReference type="SAM" id="Phobius"/>
    </source>
</evidence>
<name>A0A506U877_9HYPH</name>
<feature type="transmembrane region" description="Helical" evidence="7">
    <location>
        <begin position="301"/>
        <end position="321"/>
    </location>
</feature>
<dbReference type="PROSITE" id="PS50850">
    <property type="entry name" value="MFS"/>
    <property type="match status" value="1"/>
</dbReference>
<keyword evidence="10" id="KW-1185">Reference proteome</keyword>
<organism evidence="9 10">
    <name type="scientific">Pararhizobium mangrovi</name>
    <dbReference type="NCBI Taxonomy" id="2590452"/>
    <lineage>
        <taxon>Bacteria</taxon>
        <taxon>Pseudomonadati</taxon>
        <taxon>Pseudomonadota</taxon>
        <taxon>Alphaproteobacteria</taxon>
        <taxon>Hyphomicrobiales</taxon>
        <taxon>Rhizobiaceae</taxon>
        <taxon>Rhizobium/Agrobacterium group</taxon>
        <taxon>Pararhizobium</taxon>
    </lineage>
</organism>
<comment type="caution">
    <text evidence="9">The sequence shown here is derived from an EMBL/GenBank/DDBJ whole genome shotgun (WGS) entry which is preliminary data.</text>
</comment>
<dbReference type="OrthoDB" id="7283966at2"/>
<feature type="transmembrane region" description="Helical" evidence="7">
    <location>
        <begin position="63"/>
        <end position="84"/>
    </location>
</feature>
<dbReference type="GO" id="GO:0022857">
    <property type="term" value="F:transmembrane transporter activity"/>
    <property type="evidence" value="ECO:0007669"/>
    <property type="project" value="InterPro"/>
</dbReference>
<dbReference type="InterPro" id="IPR036259">
    <property type="entry name" value="MFS_trans_sf"/>
</dbReference>
<evidence type="ECO:0000256" key="5">
    <source>
        <dbReference type="ARBA" id="ARBA00022989"/>
    </source>
</evidence>
<evidence type="ECO:0000313" key="9">
    <source>
        <dbReference type="EMBL" id="TPW29311.1"/>
    </source>
</evidence>
<dbReference type="PRINTS" id="PR01988">
    <property type="entry name" value="EXPORTERBACE"/>
</dbReference>
<dbReference type="GO" id="GO:0005886">
    <property type="term" value="C:plasma membrane"/>
    <property type="evidence" value="ECO:0007669"/>
    <property type="project" value="UniProtKB-SubCell"/>
</dbReference>
<sequence>MTLHSTSRKSLQSHVHRWLDETFLALKTRNFRLFFIGQTISNTGNWLTRVALILLVLKLTGSGFAVGIVTACEFLPLLLLSAAAGAMADSVDKRKMLLVTQALEMVQSLALALVAFLPNPPLYALYLLALLGGILLAADNPLRRSFVTEMVPAEAIPNAVVLYSTIVNLSRVFGPTLAGLFITLFGYGPAFAIDAASYIAVIACLFAMRPGDLFREASTGRKPKAVRAGLAYVRTQRRLWSSLAMMLAIGIFAYNLNVTLPLFVHRTLNGSDATFTILYSLFSAGSLIGGLVVANRSLVAIRHILAAACGMGVSLVTFSFTSDVVTAAIVMFLSGMVTIVYMTSTTAIIQVEARRDMHGRVLALQAVVMGASRVVGGPALGTLSDMAGARIPFVVGGIACLVAAVFGFLVNRRFADTADCSDRA</sequence>
<feature type="transmembrane region" description="Helical" evidence="7">
    <location>
        <begin position="243"/>
        <end position="264"/>
    </location>
</feature>
<feature type="transmembrane region" description="Helical" evidence="7">
    <location>
        <begin position="160"/>
        <end position="184"/>
    </location>
</feature>
<gene>
    <name evidence="9" type="ORF">FJU11_07840</name>
</gene>
<dbReference type="RefSeq" id="WP_141166485.1">
    <property type="nucleotide sequence ID" value="NZ_VHLH01000012.1"/>
</dbReference>
<feature type="transmembrane region" description="Helical" evidence="7">
    <location>
        <begin position="361"/>
        <end position="383"/>
    </location>
</feature>
<dbReference type="InterPro" id="IPR010290">
    <property type="entry name" value="TM_effector"/>
</dbReference>
<keyword evidence="5 7" id="KW-1133">Transmembrane helix</keyword>